<dbReference type="RefSeq" id="WP_136410427.1">
    <property type="nucleotide sequence ID" value="NZ_CP039393.1"/>
</dbReference>
<dbReference type="KEGG" id="mgod:E7746_07865"/>
<dbReference type="GO" id="GO:0045892">
    <property type="term" value="P:negative regulation of DNA-templated transcription"/>
    <property type="evidence" value="ECO:0007669"/>
    <property type="project" value="InterPro"/>
</dbReference>
<organism evidence="5 6">
    <name type="scientific">Muribaculum gordoncarteri</name>
    <dbReference type="NCBI Taxonomy" id="2530390"/>
    <lineage>
        <taxon>Bacteria</taxon>
        <taxon>Pseudomonadati</taxon>
        <taxon>Bacteroidota</taxon>
        <taxon>Bacteroidia</taxon>
        <taxon>Bacteroidales</taxon>
        <taxon>Muribaculaceae</taxon>
        <taxon>Muribaculum</taxon>
    </lineage>
</organism>
<evidence type="ECO:0000313" key="6">
    <source>
        <dbReference type="Proteomes" id="UP000297031"/>
    </source>
</evidence>
<dbReference type="InterPro" id="IPR036390">
    <property type="entry name" value="WH_DNA-bd_sf"/>
</dbReference>
<dbReference type="InterPro" id="IPR005650">
    <property type="entry name" value="BlaI_family"/>
</dbReference>
<comment type="similarity">
    <text evidence="1">Belongs to the BlaI transcriptional regulatory family.</text>
</comment>
<dbReference type="OrthoDB" id="1098508at2"/>
<dbReference type="Gene3D" id="1.10.10.10">
    <property type="entry name" value="Winged helix-like DNA-binding domain superfamily/Winged helix DNA-binding domain"/>
    <property type="match status" value="1"/>
</dbReference>
<protein>
    <submittedName>
        <fullName evidence="5">BlaI/MecI/CopY family transcriptional regulator</fullName>
    </submittedName>
</protein>
<dbReference type="Gene3D" id="1.10.4040.10">
    <property type="entry name" value="Penicillinase repressor domain"/>
    <property type="match status" value="1"/>
</dbReference>
<proteinExistence type="inferred from homology"/>
<dbReference type="Proteomes" id="UP000297031">
    <property type="component" value="Chromosome"/>
</dbReference>
<gene>
    <name evidence="5" type="ORF">E7746_07865</name>
</gene>
<keyword evidence="3" id="KW-0238">DNA-binding</keyword>
<accession>A0A4P7VNX3</accession>
<keyword evidence="6" id="KW-1185">Reference proteome</keyword>
<evidence type="ECO:0000256" key="4">
    <source>
        <dbReference type="ARBA" id="ARBA00023163"/>
    </source>
</evidence>
<dbReference type="PIRSF" id="PIRSF019455">
    <property type="entry name" value="CopR_AtkY"/>
    <property type="match status" value="1"/>
</dbReference>
<evidence type="ECO:0000256" key="2">
    <source>
        <dbReference type="ARBA" id="ARBA00023015"/>
    </source>
</evidence>
<dbReference type="EMBL" id="CP039393">
    <property type="protein sequence ID" value="QCD35805.1"/>
    <property type="molecule type" value="Genomic_DNA"/>
</dbReference>
<dbReference type="Pfam" id="PF03965">
    <property type="entry name" value="Penicillinase_R"/>
    <property type="match status" value="1"/>
</dbReference>
<keyword evidence="4" id="KW-0804">Transcription</keyword>
<evidence type="ECO:0000256" key="3">
    <source>
        <dbReference type="ARBA" id="ARBA00023125"/>
    </source>
</evidence>
<dbReference type="AlphaFoldDB" id="A0A4P7VNX3"/>
<dbReference type="GO" id="GO:0003677">
    <property type="term" value="F:DNA binding"/>
    <property type="evidence" value="ECO:0007669"/>
    <property type="project" value="UniProtKB-KW"/>
</dbReference>
<dbReference type="InterPro" id="IPR036388">
    <property type="entry name" value="WH-like_DNA-bd_sf"/>
</dbReference>
<reference evidence="5 6" key="1">
    <citation type="submission" date="2019-02" db="EMBL/GenBank/DDBJ databases">
        <title>Isolation and identification of novel species under the genus Muribaculum.</title>
        <authorList>
            <person name="Miyake S."/>
            <person name="Ding Y."/>
            <person name="Low A."/>
            <person name="Soh M."/>
            <person name="Seedorf H."/>
        </authorList>
    </citation>
    <scope>NUCLEOTIDE SEQUENCE [LARGE SCALE GENOMIC DNA]</scope>
    <source>
        <strain evidence="5 6">TLL-A4</strain>
    </source>
</reference>
<evidence type="ECO:0000313" key="5">
    <source>
        <dbReference type="EMBL" id="QCD35805.1"/>
    </source>
</evidence>
<keyword evidence="2" id="KW-0805">Transcription regulation</keyword>
<evidence type="ECO:0000256" key="1">
    <source>
        <dbReference type="ARBA" id="ARBA00011046"/>
    </source>
</evidence>
<sequence>MRKKKDKIEMTDKEEELMRIFWNHGPMFVREIVELYPEPRPHFNTLSTFVRNLEQKGFVSHEAVGGSFRYYAVARKEDFRRKTLGTLIKNYFGNSYFGAVSTLVEEEKISVDELKELIDMVENKNKDK</sequence>
<dbReference type="SUPFAM" id="SSF46785">
    <property type="entry name" value="Winged helix' DNA-binding domain"/>
    <property type="match status" value="1"/>
</dbReference>
<name>A0A4P7VNX3_9BACT</name>